<gene>
    <name evidence="3" type="ORF">LDC_0412</name>
</gene>
<dbReference type="SUPFAM" id="SSF52540">
    <property type="entry name" value="P-loop containing nucleoside triphosphate hydrolases"/>
    <property type="match status" value="1"/>
</dbReference>
<reference evidence="3" key="2">
    <citation type="journal article" date="2011" name="Microb. Ecol.">
        <title>Taxonomic and Functional Metagenomic Profiling of the Microbial Community in the Anoxic Sediment of a Sub-saline Shallow Lake (Laguna de Carrizo, Central Spain).</title>
        <authorList>
            <person name="Ferrer M."/>
            <person name="Guazzaroni M.E."/>
            <person name="Richter M."/>
            <person name="Garcia-Salamanca A."/>
            <person name="Yarza P."/>
            <person name="Suarez-Suarez A."/>
            <person name="Solano J."/>
            <person name="Alcaide M."/>
            <person name="van Dillewijn P."/>
            <person name="Molina-Henares M.A."/>
            <person name="Lopez-Cortes N."/>
            <person name="Al-Ramahi Y."/>
            <person name="Guerrero C."/>
            <person name="Acosta A."/>
            <person name="de Eugenio L.I."/>
            <person name="Martinez V."/>
            <person name="Marques S."/>
            <person name="Rojo F."/>
            <person name="Santero E."/>
            <person name="Genilloud O."/>
            <person name="Perez-Perez J."/>
            <person name="Rossello-Mora R."/>
            <person name="Ramos J.L."/>
        </authorList>
    </citation>
    <scope>NUCLEOTIDE SEQUENCE</scope>
</reference>
<dbReference type="GO" id="GO:0003677">
    <property type="term" value="F:DNA binding"/>
    <property type="evidence" value="ECO:0007669"/>
    <property type="project" value="InterPro"/>
</dbReference>
<protein>
    <submittedName>
        <fullName evidence="3">Restriction endonuclease, type I, R subunit/Type III, Res subunit</fullName>
        <ecNumber evidence="3">3.1.21.5</ecNumber>
    </submittedName>
</protein>
<dbReference type="Pfam" id="PF04851">
    <property type="entry name" value="ResIII"/>
    <property type="match status" value="1"/>
</dbReference>
<evidence type="ECO:0000259" key="2">
    <source>
        <dbReference type="Pfam" id="PF13156"/>
    </source>
</evidence>
<dbReference type="EC" id="3.1.21.5" evidence="3"/>
<dbReference type="InterPro" id="IPR006935">
    <property type="entry name" value="Helicase/UvrB_N"/>
</dbReference>
<dbReference type="PANTHER" id="PTHR47396">
    <property type="entry name" value="TYPE I RESTRICTION ENZYME ECOKI R PROTEIN"/>
    <property type="match status" value="1"/>
</dbReference>
<evidence type="ECO:0000259" key="1">
    <source>
        <dbReference type="Pfam" id="PF04851"/>
    </source>
</evidence>
<dbReference type="AlphaFoldDB" id="D9PFW7"/>
<dbReference type="InterPro" id="IPR039442">
    <property type="entry name" value="Mrr-like_dom"/>
</dbReference>
<feature type="non-terminal residue" evidence="3">
    <location>
        <position position="204"/>
    </location>
</feature>
<dbReference type="GO" id="GO:0005524">
    <property type="term" value="F:ATP binding"/>
    <property type="evidence" value="ECO:0007669"/>
    <property type="project" value="InterPro"/>
</dbReference>
<dbReference type="Pfam" id="PF13156">
    <property type="entry name" value="Mrr_cat_2"/>
    <property type="match status" value="1"/>
</dbReference>
<comment type="caution">
    <text evidence="3">The sequence shown here is derived from an EMBL/GenBank/DDBJ whole genome shotgun (WGS) entry which is preliminary data.</text>
</comment>
<dbReference type="GO" id="GO:0005829">
    <property type="term" value="C:cytosol"/>
    <property type="evidence" value="ECO:0007669"/>
    <property type="project" value="TreeGrafter"/>
</dbReference>
<dbReference type="InterPro" id="IPR050742">
    <property type="entry name" value="Helicase_Restrict-Modif_Enz"/>
</dbReference>
<dbReference type="GO" id="GO:0015668">
    <property type="term" value="F:type III site-specific deoxyribonuclease activity"/>
    <property type="evidence" value="ECO:0007669"/>
    <property type="project" value="UniProtKB-EC"/>
</dbReference>
<proteinExistence type="predicted"/>
<dbReference type="PANTHER" id="PTHR47396:SF1">
    <property type="entry name" value="ATP-DEPENDENT HELICASE IRC3-RELATED"/>
    <property type="match status" value="1"/>
</dbReference>
<evidence type="ECO:0000313" key="3">
    <source>
        <dbReference type="EMBL" id="EFK97546.1"/>
    </source>
</evidence>
<feature type="domain" description="Mrr-like" evidence="2">
    <location>
        <begin position="2"/>
        <end position="55"/>
    </location>
</feature>
<dbReference type="Gene3D" id="3.40.50.300">
    <property type="entry name" value="P-loop containing nucleotide triphosphate hydrolases"/>
    <property type="match status" value="1"/>
</dbReference>
<feature type="domain" description="Helicase/UvrB N-terminal" evidence="1">
    <location>
        <begin position="63"/>
        <end position="165"/>
    </location>
</feature>
<dbReference type="EMBL" id="ADZX01000134">
    <property type="protein sequence ID" value="EFK97546.1"/>
    <property type="molecule type" value="Genomic_DNA"/>
</dbReference>
<sequence>MGKKPYTHGLLFLTAHKASEHVIKLVQQRDKPINIISLFDLEASQIDWAKFQSKAAPVLKAKKQLRDHQKTALKHVKQGLAQADRGKLIMACGTGKTFTALKIAEELAGAGGRVLFLVPSLSLLSQTLTEWTQESDIPLHSFAVCSDSDVGKKRSQDDDSIQIFTHELRYPATTEPARLALEMGKRFDAQHMSVVLLHLPFHRR</sequence>
<name>D9PFW7_9ZZZZ</name>
<dbReference type="InterPro" id="IPR027417">
    <property type="entry name" value="P-loop_NTPase"/>
</dbReference>
<organism evidence="3">
    <name type="scientific">sediment metagenome</name>
    <dbReference type="NCBI Taxonomy" id="749907"/>
    <lineage>
        <taxon>unclassified sequences</taxon>
        <taxon>metagenomes</taxon>
        <taxon>ecological metagenomes</taxon>
    </lineage>
</organism>
<keyword evidence="3" id="KW-0540">Nuclease</keyword>
<keyword evidence="3" id="KW-0378">Hydrolase</keyword>
<reference evidence="3" key="1">
    <citation type="submission" date="2010-07" db="EMBL/GenBank/DDBJ databases">
        <authorList>
            <consortium name="CONSOLIDER consortium CSD2007-00005"/>
            <person name="Guazzaroni M.-E."/>
            <person name="Richter M."/>
            <person name="Garcia-Salamanca A."/>
            <person name="Yarza P."/>
            <person name="Ferrer M."/>
        </authorList>
    </citation>
    <scope>NUCLEOTIDE SEQUENCE</scope>
</reference>
<accession>D9PFW7</accession>
<keyword evidence="3" id="KW-0255">Endonuclease</keyword>